<comment type="similarity">
    <text evidence="1">Belongs to the cytochrome b5 family. MAPR subfamily.</text>
</comment>
<comment type="caution">
    <text evidence="3">The sequence shown here is derived from an EMBL/GenBank/DDBJ whole genome shotgun (WGS) entry which is preliminary data.</text>
</comment>
<keyword evidence="4" id="KW-1185">Reference proteome</keyword>
<sequence>MFGDKKKEPTEVYLANAKINREILPKFTRAQLSSYNGVDKPQLYVGIKGDIFDVSGNIQSYGPSKPYNKFVGKDAARLLGMNKLQLKEEDGDPTNTWDLSRLNEKQLKVVDEWVEFFKMRYPIVGTIEDK</sequence>
<name>A0AAI9SVX1_9ASCO</name>
<dbReference type="EMBL" id="JAHUZD010000122">
    <property type="protein sequence ID" value="KAI3403704.2"/>
    <property type="molecule type" value="Genomic_DNA"/>
</dbReference>
<dbReference type="InterPro" id="IPR036400">
    <property type="entry name" value="Cyt_B5-like_heme/steroid_sf"/>
</dbReference>
<proteinExistence type="inferred from homology"/>
<dbReference type="GO" id="GO:0012505">
    <property type="term" value="C:endomembrane system"/>
    <property type="evidence" value="ECO:0007669"/>
    <property type="project" value="TreeGrafter"/>
</dbReference>
<protein>
    <recommendedName>
        <fullName evidence="2">Cytochrome b5 heme-binding domain-containing protein</fullName>
    </recommendedName>
</protein>
<dbReference type="Gene3D" id="3.10.120.10">
    <property type="entry name" value="Cytochrome b5-like heme/steroid binding domain"/>
    <property type="match status" value="1"/>
</dbReference>
<evidence type="ECO:0000259" key="2">
    <source>
        <dbReference type="SMART" id="SM01117"/>
    </source>
</evidence>
<feature type="domain" description="Cytochrome b5 heme-binding" evidence="2">
    <location>
        <begin position="27"/>
        <end position="128"/>
    </location>
</feature>
<dbReference type="GO" id="GO:0020037">
    <property type="term" value="F:heme binding"/>
    <property type="evidence" value="ECO:0007669"/>
    <property type="project" value="UniProtKB-ARBA"/>
</dbReference>
<dbReference type="Proteomes" id="UP001202479">
    <property type="component" value="Unassembled WGS sequence"/>
</dbReference>
<dbReference type="FunFam" id="3.10.120.10:FF:000003">
    <property type="entry name" value="membrane-associated progesterone receptor component 1"/>
    <property type="match status" value="1"/>
</dbReference>
<dbReference type="GO" id="GO:0016020">
    <property type="term" value="C:membrane"/>
    <property type="evidence" value="ECO:0007669"/>
    <property type="project" value="TreeGrafter"/>
</dbReference>
<dbReference type="RefSeq" id="XP_049179451.1">
    <property type="nucleotide sequence ID" value="XM_049324862.1"/>
</dbReference>
<dbReference type="InterPro" id="IPR050577">
    <property type="entry name" value="MAPR/NEUFC/NENF-like"/>
</dbReference>
<gene>
    <name evidence="3" type="ORF">KGF56_003522</name>
</gene>
<dbReference type="Pfam" id="PF00173">
    <property type="entry name" value="Cyt-b5"/>
    <property type="match status" value="1"/>
</dbReference>
<dbReference type="AlphaFoldDB" id="A0AAI9SVX1"/>
<evidence type="ECO:0000256" key="1">
    <source>
        <dbReference type="ARBA" id="ARBA00038357"/>
    </source>
</evidence>
<evidence type="ECO:0000313" key="3">
    <source>
        <dbReference type="EMBL" id="KAI3403704.2"/>
    </source>
</evidence>
<dbReference type="GeneID" id="73381137"/>
<dbReference type="SMART" id="SM01117">
    <property type="entry name" value="Cyt-b5"/>
    <property type="match status" value="1"/>
</dbReference>
<organism evidence="3 4">
    <name type="scientific">Candida oxycetoniae</name>
    <dbReference type="NCBI Taxonomy" id="497107"/>
    <lineage>
        <taxon>Eukaryota</taxon>
        <taxon>Fungi</taxon>
        <taxon>Dikarya</taxon>
        <taxon>Ascomycota</taxon>
        <taxon>Saccharomycotina</taxon>
        <taxon>Pichiomycetes</taxon>
        <taxon>Debaryomycetaceae</taxon>
        <taxon>Candida/Lodderomyces clade</taxon>
        <taxon>Candida</taxon>
    </lineage>
</organism>
<dbReference type="InterPro" id="IPR001199">
    <property type="entry name" value="Cyt_B5-like_heme/steroid-bd"/>
</dbReference>
<reference evidence="3" key="1">
    <citation type="journal article" date="2022" name="DNA Res.">
        <title>Genome analysis of five recently described species of the CUG-Ser clade uncovers Candida theae as a new hybrid lineage with pathogenic potential in the Candida parapsilosis species complex.</title>
        <authorList>
            <person name="Mixao V."/>
            <person name="Del Olmo V."/>
            <person name="Hegedusova E."/>
            <person name="Saus E."/>
            <person name="Pryszcz L."/>
            <person name="Cillingova A."/>
            <person name="Nosek J."/>
            <person name="Gabaldon T."/>
        </authorList>
    </citation>
    <scope>NUCLEOTIDE SEQUENCE</scope>
    <source>
        <strain evidence="3">CBS 10844</strain>
    </source>
</reference>
<dbReference type="PANTHER" id="PTHR10281:SF76">
    <property type="entry name" value="CALCUTTA CUP-RELATED"/>
    <property type="match status" value="1"/>
</dbReference>
<evidence type="ECO:0000313" key="4">
    <source>
        <dbReference type="Proteomes" id="UP001202479"/>
    </source>
</evidence>
<accession>A0AAI9SVX1</accession>
<dbReference type="SUPFAM" id="SSF55856">
    <property type="entry name" value="Cytochrome b5-like heme/steroid binding domain"/>
    <property type="match status" value="1"/>
</dbReference>
<dbReference type="PANTHER" id="PTHR10281">
    <property type="entry name" value="MEMBRANE-ASSOCIATED PROGESTERONE RECEPTOR COMPONENT-RELATED"/>
    <property type="match status" value="1"/>
</dbReference>